<feature type="compositionally biased region" description="Basic and acidic residues" evidence="1">
    <location>
        <begin position="134"/>
        <end position="149"/>
    </location>
</feature>
<protein>
    <submittedName>
        <fullName evidence="4">CID domain-containing protein</fullName>
    </submittedName>
</protein>
<dbReference type="GO" id="GO:0031124">
    <property type="term" value="P:mRNA 3'-end processing"/>
    <property type="evidence" value="ECO:0007669"/>
    <property type="project" value="TreeGrafter"/>
</dbReference>
<dbReference type="SMART" id="SM00582">
    <property type="entry name" value="RPR"/>
    <property type="match status" value="1"/>
</dbReference>
<dbReference type="PANTHER" id="PTHR12460:SF0">
    <property type="entry name" value="CID DOMAIN-CONTAINING PROTEIN-RELATED"/>
    <property type="match status" value="1"/>
</dbReference>
<feature type="domain" description="CID" evidence="2">
    <location>
        <begin position="1"/>
        <end position="133"/>
    </location>
</feature>
<dbReference type="WBParaSite" id="MBELARI_LOCUS10018">
    <property type="protein sequence ID" value="MBELARI_LOCUS10018"/>
    <property type="gene ID" value="MBELARI_LOCUS10018"/>
</dbReference>
<keyword evidence="3" id="KW-1185">Reference proteome</keyword>
<accession>A0AAF3E7X1</accession>
<dbReference type="GO" id="GO:0000993">
    <property type="term" value="F:RNA polymerase II complex binding"/>
    <property type="evidence" value="ECO:0007669"/>
    <property type="project" value="TreeGrafter"/>
</dbReference>
<dbReference type="Proteomes" id="UP000887575">
    <property type="component" value="Unassembled WGS sequence"/>
</dbReference>
<evidence type="ECO:0000313" key="4">
    <source>
        <dbReference type="WBParaSite" id="MBELARI_LOCUS10018"/>
    </source>
</evidence>
<evidence type="ECO:0000313" key="3">
    <source>
        <dbReference type="Proteomes" id="UP000887575"/>
    </source>
</evidence>
<evidence type="ECO:0000259" key="2">
    <source>
        <dbReference type="PROSITE" id="PS51391"/>
    </source>
</evidence>
<organism evidence="3 4">
    <name type="scientific">Mesorhabditis belari</name>
    <dbReference type="NCBI Taxonomy" id="2138241"/>
    <lineage>
        <taxon>Eukaryota</taxon>
        <taxon>Metazoa</taxon>
        <taxon>Ecdysozoa</taxon>
        <taxon>Nematoda</taxon>
        <taxon>Chromadorea</taxon>
        <taxon>Rhabditida</taxon>
        <taxon>Rhabditina</taxon>
        <taxon>Rhabditomorpha</taxon>
        <taxon>Rhabditoidea</taxon>
        <taxon>Rhabditidae</taxon>
        <taxon>Mesorhabditinae</taxon>
        <taxon>Mesorhabditis</taxon>
    </lineage>
</organism>
<dbReference type="PROSITE" id="PS51391">
    <property type="entry name" value="CID"/>
    <property type="match status" value="1"/>
</dbReference>
<proteinExistence type="predicted"/>
<evidence type="ECO:0000256" key="1">
    <source>
        <dbReference type="SAM" id="MobiDB-lite"/>
    </source>
</evidence>
<name>A0AAF3E7X1_9BILA</name>
<reference evidence="4" key="1">
    <citation type="submission" date="2024-02" db="UniProtKB">
        <authorList>
            <consortium name="WormBaseParasite"/>
        </authorList>
    </citation>
    <scope>IDENTIFICATION</scope>
</reference>
<sequence>MEHDGNDFLSRGKQLKSTQLSINEFSEWIIQSYHRSDQIIRDWYKWIDAERTTKGLTKILYTANDVIQNGRRTEPKIAMDMLPVIEAAIKAAGKLQDKGLHPVVMKLLKLWQDRTMYDMDQIKQLGSLLKSRTRPTEERNAPRSPKGEPHIPTPKKVMKVAYDAEAMGKVTGELTHLLGQLADPPSANLDIRMKISDFPPHIGNVDALSFIKNYDQARKILADVMGKESLVRDYCRSLSQEVMNRRQKLNLLEECLKHVRATSDRYVEQMQWLKLQKELVLAEKEKIEAAHASLPDDEEVYGSSTVSLPTYEALFIPPVLHRQPRP</sequence>
<dbReference type="Gene3D" id="1.25.40.90">
    <property type="match status" value="1"/>
</dbReference>
<dbReference type="Gene3D" id="6.10.250.2560">
    <property type="match status" value="1"/>
</dbReference>
<dbReference type="InterPro" id="IPR006569">
    <property type="entry name" value="CID_dom"/>
</dbReference>
<dbReference type="SUPFAM" id="SSF48464">
    <property type="entry name" value="ENTH/VHS domain"/>
    <property type="match status" value="1"/>
</dbReference>
<dbReference type="InterPro" id="IPR008942">
    <property type="entry name" value="ENTH_VHS"/>
</dbReference>
<dbReference type="AlphaFoldDB" id="A0AAF3E7X1"/>
<dbReference type="Pfam" id="PF16566">
    <property type="entry name" value="CREPT"/>
    <property type="match status" value="1"/>
</dbReference>
<dbReference type="PANTHER" id="PTHR12460">
    <property type="entry name" value="CYCLIN-DEPENDENT KINASE INHIBITOR-RELATED PROTEIN"/>
    <property type="match status" value="1"/>
</dbReference>
<dbReference type="Pfam" id="PF04818">
    <property type="entry name" value="CID"/>
    <property type="match status" value="1"/>
</dbReference>
<feature type="region of interest" description="Disordered" evidence="1">
    <location>
        <begin position="128"/>
        <end position="153"/>
    </location>
</feature>
<dbReference type="InterPro" id="IPR032337">
    <property type="entry name" value="RPRD1A/B_C"/>
</dbReference>